<evidence type="ECO:0000313" key="3">
    <source>
        <dbReference type="EMBL" id="QDS69972.1"/>
    </source>
</evidence>
<organism evidence="3 4">
    <name type="scientific">Venturia effusa</name>
    <dbReference type="NCBI Taxonomy" id="50376"/>
    <lineage>
        <taxon>Eukaryota</taxon>
        <taxon>Fungi</taxon>
        <taxon>Dikarya</taxon>
        <taxon>Ascomycota</taxon>
        <taxon>Pezizomycotina</taxon>
        <taxon>Dothideomycetes</taxon>
        <taxon>Pleosporomycetidae</taxon>
        <taxon>Venturiales</taxon>
        <taxon>Venturiaceae</taxon>
        <taxon>Venturia</taxon>
    </lineage>
</organism>
<dbReference type="STRING" id="50376.A0A517L2Y4"/>
<reference evidence="3 4" key="1">
    <citation type="submission" date="2019-07" db="EMBL/GenBank/DDBJ databases">
        <title>Finished genome of Venturia effusa.</title>
        <authorList>
            <person name="Young C.A."/>
            <person name="Cox M.P."/>
            <person name="Ganley A.R.D."/>
            <person name="David W.J."/>
        </authorList>
    </citation>
    <scope>NUCLEOTIDE SEQUENCE [LARGE SCALE GENOMIC DNA]</scope>
    <source>
        <strain evidence="4">albino</strain>
    </source>
</reference>
<dbReference type="Pfam" id="PF12706">
    <property type="entry name" value="Lactamase_B_2"/>
    <property type="match status" value="1"/>
</dbReference>
<dbReference type="GO" id="GO:0070292">
    <property type="term" value="P:N-acylphosphatidylethanolamine metabolic process"/>
    <property type="evidence" value="ECO:0007669"/>
    <property type="project" value="TreeGrafter"/>
</dbReference>
<evidence type="ECO:0000256" key="1">
    <source>
        <dbReference type="PIRSR" id="PIRSR038896-50"/>
    </source>
</evidence>
<dbReference type="GO" id="GO:0070290">
    <property type="term" value="F:N-acylphosphatidylethanolamine-specific phospholipase D activity"/>
    <property type="evidence" value="ECO:0007669"/>
    <property type="project" value="InterPro"/>
</dbReference>
<feature type="binding site" evidence="1">
    <location>
        <position position="311"/>
    </location>
    <ligand>
        <name>an N-acyl-1,2-diacyl-sn-glycero-3-phosphoethanolamine</name>
        <dbReference type="ChEBI" id="CHEBI:62537"/>
    </ligand>
</feature>
<accession>A0A517L2Y4</accession>
<gene>
    <name evidence="3" type="ORF">FKW77_002934</name>
</gene>
<dbReference type="Gene3D" id="3.60.15.10">
    <property type="entry name" value="Ribonuclease Z/Hydroxyacylglutathione hydrolase-like"/>
    <property type="match status" value="1"/>
</dbReference>
<dbReference type="InterPro" id="IPR024884">
    <property type="entry name" value="NAPE-PLD"/>
</dbReference>
<name>A0A517L2Y4_9PEZI</name>
<dbReference type="PANTHER" id="PTHR15032">
    <property type="entry name" value="N-ACYL-PHOSPHATIDYLETHANOLAMINE-HYDROLYZING PHOSPHOLIPASE D"/>
    <property type="match status" value="1"/>
</dbReference>
<evidence type="ECO:0000259" key="2">
    <source>
        <dbReference type="Pfam" id="PF12706"/>
    </source>
</evidence>
<dbReference type="SUPFAM" id="SSF56281">
    <property type="entry name" value="Metallo-hydrolase/oxidoreductase"/>
    <property type="match status" value="1"/>
</dbReference>
<evidence type="ECO:0000313" key="4">
    <source>
        <dbReference type="Proteomes" id="UP000316270"/>
    </source>
</evidence>
<keyword evidence="4" id="KW-1185">Reference proteome</keyword>
<dbReference type="GO" id="GO:0070291">
    <property type="term" value="P:N-acylethanolamine metabolic process"/>
    <property type="evidence" value="ECO:0007669"/>
    <property type="project" value="TreeGrafter"/>
</dbReference>
<dbReference type="EMBL" id="CP042188">
    <property type="protein sequence ID" value="QDS69972.1"/>
    <property type="molecule type" value="Genomic_DNA"/>
</dbReference>
<dbReference type="AlphaFoldDB" id="A0A517L2Y4"/>
<dbReference type="PANTHER" id="PTHR15032:SF4">
    <property type="entry name" value="N-ACYL-PHOSPHATIDYLETHANOLAMINE-HYDROLYZING PHOSPHOLIPASE D"/>
    <property type="match status" value="1"/>
</dbReference>
<feature type="binding site" evidence="1">
    <location>
        <position position="152"/>
    </location>
    <ligand>
        <name>an N-acyl-1,2-diacyl-sn-glycero-3-phosphoethanolamine</name>
        <dbReference type="ChEBI" id="CHEBI:62537"/>
    </ligand>
</feature>
<dbReference type="OrthoDB" id="332863at2759"/>
<sequence length="381" mass="42497">MSSLVVTSIAREKSLEKPAHHIGSPPTAFTNPWPSFDSHHSIPQMLSTRFGKERNFVPVPKTREELVPVRKPDWGADKPNTLRATWFGHASFLLETAAAPGASRGVRVLADPVFAERVGPWGLVGPKRFSPTPCKLEEVPEVDAVIISHNHYDHLDVDTIKHLYSSRKRPIHFFCGLNVRSWFIATGIAPEDVTELDWWDGVEIKVVDIGSVRLICTPAQHFSGRTGMDGGHALWCSYVLEEMHTQHLRKLYFAGDTGYRTVTKEALSDDKVDSLPRCPSFKEIGDKYGPFDLALLPIGCYSPRPFMSPVHCAPDDSIEIHKDVRSKKSIGMHYGTIRGGLSAHYEDVREPPQRWKEGCEKAGLKWGEEIGVCDLGETVAV</sequence>
<dbReference type="InterPro" id="IPR036866">
    <property type="entry name" value="RibonucZ/Hydroxyglut_hydro"/>
</dbReference>
<feature type="domain" description="Metallo-beta-lactamase" evidence="2">
    <location>
        <begin position="107"/>
        <end position="334"/>
    </location>
</feature>
<dbReference type="PIRSF" id="PIRSF038896">
    <property type="entry name" value="NAPE-PLD"/>
    <property type="match status" value="1"/>
</dbReference>
<dbReference type="Proteomes" id="UP000316270">
    <property type="component" value="Chromosome 4"/>
</dbReference>
<dbReference type="GO" id="GO:0005737">
    <property type="term" value="C:cytoplasm"/>
    <property type="evidence" value="ECO:0007669"/>
    <property type="project" value="TreeGrafter"/>
</dbReference>
<dbReference type="InterPro" id="IPR001279">
    <property type="entry name" value="Metallo-B-lactamas"/>
</dbReference>
<proteinExistence type="predicted"/>
<protein>
    <recommendedName>
        <fullName evidence="2">Metallo-beta-lactamase domain-containing protein</fullName>
    </recommendedName>
</protein>
<dbReference type="GO" id="GO:0008270">
    <property type="term" value="F:zinc ion binding"/>
    <property type="evidence" value="ECO:0007669"/>
    <property type="project" value="InterPro"/>
</dbReference>